<sequence length="131" mass="14785">MESEYEETVEEQYILVEFAGNTGSDALNQENVSIKVLGMETDEPIIKIGNQLYEGKYYDTIGTELFFTEAEGEPPSDTLFDTKLEKKLEFYGKTNTKLVVSRAFAKPLEQSKNSADIRLPEETRVSDSAKI</sequence>
<gene>
    <name evidence="3" type="ORF">DAPPUDRAFT_307601</name>
</gene>
<dbReference type="AlphaFoldDB" id="E9H3B8"/>
<evidence type="ECO:0000259" key="2">
    <source>
        <dbReference type="Pfam" id="PF10419"/>
    </source>
</evidence>
<evidence type="ECO:0000256" key="1">
    <source>
        <dbReference type="SAM" id="MobiDB-lite"/>
    </source>
</evidence>
<dbReference type="InParanoid" id="E9H3B8"/>
<dbReference type="InterPro" id="IPR042771">
    <property type="entry name" value="GTF3C6-like"/>
</dbReference>
<accession>E9H3B8</accession>
<protein>
    <recommendedName>
        <fullName evidence="2">Transcription factor TFIIIC triple barrel domain-containing protein</fullName>
    </recommendedName>
</protein>
<dbReference type="KEGG" id="dpx:DAPPUDRAFT_307601"/>
<evidence type="ECO:0000313" key="4">
    <source>
        <dbReference type="Proteomes" id="UP000000305"/>
    </source>
</evidence>
<evidence type="ECO:0000313" key="3">
    <source>
        <dbReference type="EMBL" id="EFX73733.1"/>
    </source>
</evidence>
<dbReference type="EMBL" id="GL732588">
    <property type="protein sequence ID" value="EFX73733.1"/>
    <property type="molecule type" value="Genomic_DNA"/>
</dbReference>
<dbReference type="eggNOG" id="ENOG502RYMW">
    <property type="taxonomic scope" value="Eukaryota"/>
</dbReference>
<feature type="region of interest" description="Disordered" evidence="1">
    <location>
        <begin position="110"/>
        <end position="131"/>
    </location>
</feature>
<dbReference type="STRING" id="6669.E9H3B8"/>
<name>E9H3B8_DAPPU</name>
<dbReference type="Gene3D" id="2.60.40.4370">
    <property type="match status" value="1"/>
</dbReference>
<dbReference type="OrthoDB" id="1877767at2759"/>
<dbReference type="OMA" id="NETSNDW"/>
<dbReference type="Proteomes" id="UP000000305">
    <property type="component" value="Unassembled WGS sequence"/>
</dbReference>
<dbReference type="PANTHER" id="PTHR21860:SF2">
    <property type="entry name" value="GENERAL TRANSCRIPTION FACTOR 3C POLYPEPTIDE 6"/>
    <property type="match status" value="1"/>
</dbReference>
<feature type="compositionally biased region" description="Basic and acidic residues" evidence="1">
    <location>
        <begin position="118"/>
        <end position="131"/>
    </location>
</feature>
<dbReference type="Pfam" id="PF10419">
    <property type="entry name" value="TFIIIC_sub6"/>
    <property type="match status" value="1"/>
</dbReference>
<feature type="domain" description="Transcription factor TFIIIC triple barrel" evidence="2">
    <location>
        <begin position="10"/>
        <end position="105"/>
    </location>
</feature>
<dbReference type="PANTHER" id="PTHR21860">
    <property type="entry name" value="TRANSCRIPTION INITIATION FACTOR IIIC TFIIIC , POLYPEPTIDE 6-RELATED"/>
    <property type="match status" value="1"/>
</dbReference>
<reference evidence="3 4" key="1">
    <citation type="journal article" date="2011" name="Science">
        <title>The ecoresponsive genome of Daphnia pulex.</title>
        <authorList>
            <person name="Colbourne J.K."/>
            <person name="Pfrender M.E."/>
            <person name="Gilbert D."/>
            <person name="Thomas W.K."/>
            <person name="Tucker A."/>
            <person name="Oakley T.H."/>
            <person name="Tokishita S."/>
            <person name="Aerts A."/>
            <person name="Arnold G.J."/>
            <person name="Basu M.K."/>
            <person name="Bauer D.J."/>
            <person name="Caceres C.E."/>
            <person name="Carmel L."/>
            <person name="Casola C."/>
            <person name="Choi J.H."/>
            <person name="Detter J.C."/>
            <person name="Dong Q."/>
            <person name="Dusheyko S."/>
            <person name="Eads B.D."/>
            <person name="Frohlich T."/>
            <person name="Geiler-Samerotte K.A."/>
            <person name="Gerlach D."/>
            <person name="Hatcher P."/>
            <person name="Jogdeo S."/>
            <person name="Krijgsveld J."/>
            <person name="Kriventseva E.V."/>
            <person name="Kultz D."/>
            <person name="Laforsch C."/>
            <person name="Lindquist E."/>
            <person name="Lopez J."/>
            <person name="Manak J.R."/>
            <person name="Muller J."/>
            <person name="Pangilinan J."/>
            <person name="Patwardhan R.P."/>
            <person name="Pitluck S."/>
            <person name="Pritham E.J."/>
            <person name="Rechtsteiner A."/>
            <person name="Rho M."/>
            <person name="Rogozin I.B."/>
            <person name="Sakarya O."/>
            <person name="Salamov A."/>
            <person name="Schaack S."/>
            <person name="Shapiro H."/>
            <person name="Shiga Y."/>
            <person name="Skalitzky C."/>
            <person name="Smith Z."/>
            <person name="Souvorov A."/>
            <person name="Sung W."/>
            <person name="Tang Z."/>
            <person name="Tsuchiya D."/>
            <person name="Tu H."/>
            <person name="Vos H."/>
            <person name="Wang M."/>
            <person name="Wolf Y.I."/>
            <person name="Yamagata H."/>
            <person name="Yamada T."/>
            <person name="Ye Y."/>
            <person name="Shaw J.R."/>
            <person name="Andrews J."/>
            <person name="Crease T.J."/>
            <person name="Tang H."/>
            <person name="Lucas S.M."/>
            <person name="Robertson H.M."/>
            <person name="Bork P."/>
            <person name="Koonin E.V."/>
            <person name="Zdobnov E.M."/>
            <person name="Grigoriev I.V."/>
            <person name="Lynch M."/>
            <person name="Boore J.L."/>
        </authorList>
    </citation>
    <scope>NUCLEOTIDE SEQUENCE [LARGE SCALE GENOMIC DNA]</scope>
</reference>
<dbReference type="PhylomeDB" id="E9H3B8"/>
<keyword evidence="4" id="KW-1185">Reference proteome</keyword>
<dbReference type="HOGENOM" id="CLU_142455_0_0_1"/>
<dbReference type="FunCoup" id="E9H3B8">
    <property type="interactions" value="4"/>
</dbReference>
<dbReference type="InterPro" id="IPR019481">
    <property type="entry name" value="TFIIIC_triple_barrel"/>
</dbReference>
<organism evidence="3 4">
    <name type="scientific">Daphnia pulex</name>
    <name type="common">Water flea</name>
    <dbReference type="NCBI Taxonomy" id="6669"/>
    <lineage>
        <taxon>Eukaryota</taxon>
        <taxon>Metazoa</taxon>
        <taxon>Ecdysozoa</taxon>
        <taxon>Arthropoda</taxon>
        <taxon>Crustacea</taxon>
        <taxon>Branchiopoda</taxon>
        <taxon>Diplostraca</taxon>
        <taxon>Cladocera</taxon>
        <taxon>Anomopoda</taxon>
        <taxon>Daphniidae</taxon>
        <taxon>Daphnia</taxon>
    </lineage>
</organism>
<dbReference type="GO" id="GO:0006383">
    <property type="term" value="P:transcription by RNA polymerase III"/>
    <property type="evidence" value="ECO:0000318"/>
    <property type="project" value="GO_Central"/>
</dbReference>
<proteinExistence type="predicted"/>
<dbReference type="GO" id="GO:0000127">
    <property type="term" value="C:transcription factor TFIIIC complex"/>
    <property type="evidence" value="ECO:0000318"/>
    <property type="project" value="GO_Central"/>
</dbReference>